<reference evidence="1 2" key="1">
    <citation type="submission" date="2019-03" db="EMBL/GenBank/DDBJ databases">
        <authorList>
            <person name="Nijsse B."/>
        </authorList>
    </citation>
    <scope>NUCLEOTIDE SEQUENCE [LARGE SCALE GENOMIC DNA]</scope>
    <source>
        <strain evidence="1">Desulfoluna butyratoxydans MSL71</strain>
    </source>
</reference>
<dbReference type="Proteomes" id="UP000507962">
    <property type="component" value="Unassembled WGS sequence"/>
</dbReference>
<protein>
    <submittedName>
        <fullName evidence="1">Uncharacterized protein</fullName>
    </submittedName>
</protein>
<evidence type="ECO:0000313" key="2">
    <source>
        <dbReference type="Proteomes" id="UP000507962"/>
    </source>
</evidence>
<dbReference type="AlphaFoldDB" id="A0A4U8YXS2"/>
<accession>A0A4U8YXS2</accession>
<proteinExistence type="predicted"/>
<dbReference type="EMBL" id="CAADHO010000011">
    <property type="protein sequence ID" value="VFQ46872.1"/>
    <property type="molecule type" value="Genomic_DNA"/>
</dbReference>
<name>A0A4U8YXS2_9BACT</name>
<evidence type="ECO:0000313" key="1">
    <source>
        <dbReference type="EMBL" id="VFQ46872.1"/>
    </source>
</evidence>
<organism evidence="1 2">
    <name type="scientific">Desulfoluna butyratoxydans</name>
    <dbReference type="NCBI Taxonomy" id="231438"/>
    <lineage>
        <taxon>Bacteria</taxon>
        <taxon>Pseudomonadati</taxon>
        <taxon>Thermodesulfobacteriota</taxon>
        <taxon>Desulfobacteria</taxon>
        <taxon>Desulfobacterales</taxon>
        <taxon>Desulfolunaceae</taxon>
        <taxon>Desulfoluna</taxon>
    </lineage>
</organism>
<keyword evidence="2" id="KW-1185">Reference proteome</keyword>
<sequence length="38" mass="4382">MKNNGVCCYNKSNRRSMEQARRGLRSLEGLRVETVILV</sequence>
<gene>
    <name evidence="1" type="ORF">MSL71_45540</name>
</gene>